<gene>
    <name evidence="5" type="ORF">CJN711_LOCUS18904</name>
    <name evidence="6" type="ORF">KQP761_LOCUS38047</name>
</gene>
<dbReference type="PANTHER" id="PTHR36902:SF1">
    <property type="entry name" value="ENRICHED IN SURFACE-LABELED PROTEOME PROTEIN 9"/>
    <property type="match status" value="1"/>
</dbReference>
<accession>A0A815GMM3</accession>
<evidence type="ECO:0000313" key="6">
    <source>
        <dbReference type="EMBL" id="CAF1684686.1"/>
    </source>
</evidence>
<name>A0A815GMM3_9BILA</name>
<comment type="caution">
    <text evidence="5">The sequence shown here is derived from an EMBL/GenBank/DDBJ whole genome shotgun (WGS) entry which is preliminary data.</text>
</comment>
<evidence type="ECO:0000313" key="5">
    <source>
        <dbReference type="EMBL" id="CAF1340586.1"/>
    </source>
</evidence>
<feature type="transmembrane region" description="Helical" evidence="1">
    <location>
        <begin position="606"/>
        <end position="628"/>
    </location>
</feature>
<evidence type="ECO:0000259" key="3">
    <source>
        <dbReference type="Pfam" id="PF25898"/>
    </source>
</evidence>
<feature type="domain" description="LolA-like" evidence="3">
    <location>
        <begin position="242"/>
        <end position="448"/>
    </location>
</feature>
<evidence type="ECO:0000259" key="4">
    <source>
        <dbReference type="Pfam" id="PF25899"/>
    </source>
</evidence>
<dbReference type="PANTHER" id="PTHR36902">
    <property type="entry name" value="ENRICHED IN SURFACE-LABELED PROTEOME PROTEIN 9"/>
    <property type="match status" value="1"/>
</dbReference>
<keyword evidence="1" id="KW-1133">Transmembrane helix</keyword>
<dbReference type="InterPro" id="IPR058265">
    <property type="entry name" value="DUF7959"/>
</dbReference>
<keyword evidence="1" id="KW-0472">Membrane</keyword>
<dbReference type="Pfam" id="PF25899">
    <property type="entry name" value="DUF7959"/>
    <property type="match status" value="1"/>
</dbReference>
<organism evidence="5 7">
    <name type="scientific">Rotaria magnacalcarata</name>
    <dbReference type="NCBI Taxonomy" id="392030"/>
    <lineage>
        <taxon>Eukaryota</taxon>
        <taxon>Metazoa</taxon>
        <taxon>Spiralia</taxon>
        <taxon>Gnathifera</taxon>
        <taxon>Rotifera</taxon>
        <taxon>Eurotatoria</taxon>
        <taxon>Bdelloidea</taxon>
        <taxon>Philodinida</taxon>
        <taxon>Philodinidae</taxon>
        <taxon>Rotaria</taxon>
    </lineage>
</organism>
<evidence type="ECO:0000313" key="7">
    <source>
        <dbReference type="Proteomes" id="UP000663855"/>
    </source>
</evidence>
<proteinExistence type="predicted"/>
<dbReference type="Pfam" id="PF25898">
    <property type="entry name" value="LolA_2nd_metazoa"/>
    <property type="match status" value="1"/>
</dbReference>
<feature type="chain" id="PRO_5036227572" evidence="2">
    <location>
        <begin position="23"/>
        <end position="632"/>
    </location>
</feature>
<dbReference type="InterPro" id="IPR058831">
    <property type="entry name" value="LolA-like_dom_2nd"/>
</dbReference>
<dbReference type="EMBL" id="CAJNOW010021562">
    <property type="protein sequence ID" value="CAF1684686.1"/>
    <property type="molecule type" value="Genomic_DNA"/>
</dbReference>
<protein>
    <submittedName>
        <fullName evidence="5">Uncharacterized protein</fullName>
    </submittedName>
</protein>
<evidence type="ECO:0000256" key="2">
    <source>
        <dbReference type="SAM" id="SignalP"/>
    </source>
</evidence>
<feature type="signal peptide" evidence="2">
    <location>
        <begin position="1"/>
        <end position="22"/>
    </location>
</feature>
<reference evidence="5" key="1">
    <citation type="submission" date="2021-02" db="EMBL/GenBank/DDBJ databases">
        <authorList>
            <person name="Nowell W R."/>
        </authorList>
    </citation>
    <scope>NUCLEOTIDE SEQUENCE</scope>
</reference>
<keyword evidence="1" id="KW-0812">Transmembrane</keyword>
<dbReference type="Proteomes" id="UP000663855">
    <property type="component" value="Unassembled WGS sequence"/>
</dbReference>
<dbReference type="AlphaFoldDB" id="A0A815GMM3"/>
<dbReference type="Proteomes" id="UP000663834">
    <property type="component" value="Unassembled WGS sequence"/>
</dbReference>
<dbReference type="EMBL" id="CAJNOV010008847">
    <property type="protein sequence ID" value="CAF1340586.1"/>
    <property type="molecule type" value="Genomic_DNA"/>
</dbReference>
<keyword evidence="2" id="KW-0732">Signal</keyword>
<dbReference type="OrthoDB" id="5983572at2759"/>
<sequence>MQQLLPLFLVVISLSLTNFTYGQGFEGCQSGPTTIPDPNWIKVPSRFEIVTELIVDNEMLELSQAFSPGRDAVVTSTSRGPINFYWNFDTNEQFEILTLIVNQQAVQKCFRQELTSTSETSVIAPKTLYVKPSILLGFGPRNEENKLWGNLHVGTTDLRGIPANKFISCFEVPDIDATVSATYYVSDVTKFQAYLRGNQSIILQIDVEIRNRNGRQDRYTYNVFRYIPNPSRREERQALETPSGVYCAGRISTMDVPGNIPERLSSNSEAFMPQLNSSILSAFGLYDTEFRLTRFDVWFPDPYGGPRWLHYSEIHDFATGLNYQYNYTNYQCDVRLLTSGANDSVPVDGKPDLIQMASPQHLFLLDDITYQYTGQKRCRDNIWCNVWIGEKSVGNNTIEHREWYWAENINGEQVKESFPVKFLSKTFVNEIPTFTMETTIFNYARESRVVFEVDSTLADCYRALGPAERYNLAVLSFTIINDKKYPVLENLNNLRFHIFETLIFTLFVRPIRISNVVADKDGDDILVSFTLLDAPPRTGPVENPIKEESLDTLVERLNSIINSNGFVIRARYGTKDAVLRAKSGSLNTQHKSTEDKPKTSGPKITGLWIGLIFVGILFGAIGGFFALAKLSS</sequence>
<feature type="domain" description="DUF7959" evidence="4">
    <location>
        <begin position="480"/>
        <end position="577"/>
    </location>
</feature>
<evidence type="ECO:0000256" key="1">
    <source>
        <dbReference type="SAM" id="Phobius"/>
    </source>
</evidence>